<keyword evidence="1" id="KW-0812">Transmembrane</keyword>
<sequence>MRAKMTNAEIMTIIFSGVVAITGVVGTIIFNNQLSVMQGQLDVMRTEQRPWISLNMQIDGPLVHDGNGWNLLIKYDVVNTGKSPAFDVDFLATMIPWGPPVPRNDGSPTTFPDVAADVRAATENICNSMETSRASGSSGRVLFPTESQGQQFRVHPNGPINGNGFIRDFIVIGCATYKFPNDPEMHKTVRIIDVSKSAYGQLINLSGETIPLEGLSPILHPGGTFAN</sequence>
<proteinExistence type="predicted"/>
<keyword evidence="1" id="KW-0472">Membrane</keyword>
<evidence type="ECO:0000313" key="3">
    <source>
        <dbReference type="Proteomes" id="UP000494182"/>
    </source>
</evidence>
<organism evidence="2 3">
    <name type="scientific">Burkholderia contaminans</name>
    <dbReference type="NCBI Taxonomy" id="488447"/>
    <lineage>
        <taxon>Bacteria</taxon>
        <taxon>Pseudomonadati</taxon>
        <taxon>Pseudomonadota</taxon>
        <taxon>Betaproteobacteria</taxon>
        <taxon>Burkholderiales</taxon>
        <taxon>Burkholderiaceae</taxon>
        <taxon>Burkholderia</taxon>
        <taxon>Burkholderia cepacia complex</taxon>
    </lineage>
</organism>
<protein>
    <submittedName>
        <fullName evidence="2">Uncharacterized protein</fullName>
    </submittedName>
</protein>
<gene>
    <name evidence="2" type="ORF">BCO71171_05095</name>
</gene>
<evidence type="ECO:0000256" key="1">
    <source>
        <dbReference type="SAM" id="Phobius"/>
    </source>
</evidence>
<name>A0A6P3AK75_9BURK</name>
<keyword evidence="1" id="KW-1133">Transmembrane helix</keyword>
<accession>A0A6P3AK75</accession>
<dbReference type="EMBL" id="CABVQT010000015">
    <property type="protein sequence ID" value="VWD47190.1"/>
    <property type="molecule type" value="Genomic_DNA"/>
</dbReference>
<dbReference type="Proteomes" id="UP000494182">
    <property type="component" value="Unassembled WGS sequence"/>
</dbReference>
<dbReference type="AlphaFoldDB" id="A0A6P3AK75"/>
<reference evidence="2 3" key="1">
    <citation type="submission" date="2019-09" db="EMBL/GenBank/DDBJ databases">
        <authorList>
            <person name="Depoorter E."/>
        </authorList>
    </citation>
    <scope>NUCLEOTIDE SEQUENCE [LARGE SCALE GENOMIC DNA]</scope>
    <source>
        <strain evidence="2">R-71171</strain>
    </source>
</reference>
<evidence type="ECO:0000313" key="2">
    <source>
        <dbReference type="EMBL" id="VWD47190.1"/>
    </source>
</evidence>
<feature type="transmembrane region" description="Helical" evidence="1">
    <location>
        <begin position="12"/>
        <end position="30"/>
    </location>
</feature>